<comment type="caution">
    <text evidence="1">The sequence shown here is derived from an EMBL/GenBank/DDBJ whole genome shotgun (WGS) entry which is preliminary data.</text>
</comment>
<proteinExistence type="predicted"/>
<name>A0ACC2AHC0_DIPCM</name>
<reference evidence="2" key="1">
    <citation type="journal article" date="2024" name="Proc. Natl. Acad. Sci. U.S.A.">
        <title>Extraordinary preservation of gene collinearity over three hundred million years revealed in homosporous lycophytes.</title>
        <authorList>
            <person name="Li C."/>
            <person name="Wickell D."/>
            <person name="Kuo L.Y."/>
            <person name="Chen X."/>
            <person name="Nie B."/>
            <person name="Liao X."/>
            <person name="Peng D."/>
            <person name="Ji J."/>
            <person name="Jenkins J."/>
            <person name="Williams M."/>
            <person name="Shu S."/>
            <person name="Plott C."/>
            <person name="Barry K."/>
            <person name="Rajasekar S."/>
            <person name="Grimwood J."/>
            <person name="Han X."/>
            <person name="Sun S."/>
            <person name="Hou Z."/>
            <person name="He W."/>
            <person name="Dai G."/>
            <person name="Sun C."/>
            <person name="Schmutz J."/>
            <person name="Leebens-Mack J.H."/>
            <person name="Li F.W."/>
            <person name="Wang L."/>
        </authorList>
    </citation>
    <scope>NUCLEOTIDE SEQUENCE [LARGE SCALE GENOMIC DNA]</scope>
    <source>
        <strain evidence="2">cv. PW_Plant_1</strain>
    </source>
</reference>
<dbReference type="EMBL" id="CM055112">
    <property type="protein sequence ID" value="KAJ7516911.1"/>
    <property type="molecule type" value="Genomic_DNA"/>
</dbReference>
<sequence>MTFGIAKPKPIGSKNGMPVPERVDDLDRIAFLELMFVSTVPMALKAVALLDVPEILCKAGEGVLLSAKEIADCVASENPVNINCLERILRLLASCNVFSELVIESEGGQDRRYGLTPICTYFLKDRKGGSLAPYLLLRHDKLLFQSMHHLHDAVLEVGEPFSQAHGESLFEFLEGHPQENTLFNNAMSNLSKMYLSSILDNYTGFNSVKKLIDVGGGTGSGLRMILSRYPCIQGINFDLPHVVASAPQLTGVTHVAGNMFECIPCADCIYMKNILHNWNDESCQTILKNCYDALEENGKLILVEVLLPSSGDSRQIARIAHSFDVIMMAQFLGRERTEQEYYNLFISAGFSDLRVVLFVDCMAVLEAYKYKLPQALKDNSSSGVFLSRSANYLRNKLYKIQIEILLKLADTRL</sequence>
<protein>
    <submittedName>
        <fullName evidence="1">Uncharacterized protein</fullName>
    </submittedName>
</protein>
<gene>
    <name evidence="1" type="ORF">O6H91_21G004000</name>
</gene>
<organism evidence="1 2">
    <name type="scientific">Diphasiastrum complanatum</name>
    <name type="common">Issler's clubmoss</name>
    <name type="synonym">Lycopodium complanatum</name>
    <dbReference type="NCBI Taxonomy" id="34168"/>
    <lineage>
        <taxon>Eukaryota</taxon>
        <taxon>Viridiplantae</taxon>
        <taxon>Streptophyta</taxon>
        <taxon>Embryophyta</taxon>
        <taxon>Tracheophyta</taxon>
        <taxon>Lycopodiopsida</taxon>
        <taxon>Lycopodiales</taxon>
        <taxon>Lycopodiaceae</taxon>
        <taxon>Lycopodioideae</taxon>
        <taxon>Diphasiastrum</taxon>
    </lineage>
</organism>
<evidence type="ECO:0000313" key="2">
    <source>
        <dbReference type="Proteomes" id="UP001162992"/>
    </source>
</evidence>
<evidence type="ECO:0000313" key="1">
    <source>
        <dbReference type="EMBL" id="KAJ7516911.1"/>
    </source>
</evidence>
<keyword evidence="2" id="KW-1185">Reference proteome</keyword>
<dbReference type="Proteomes" id="UP001162992">
    <property type="component" value="Chromosome 21"/>
</dbReference>
<accession>A0ACC2AHC0</accession>